<evidence type="ECO:0000313" key="2">
    <source>
        <dbReference type="Ensembl" id="ENSDCDP00010029919.1"/>
    </source>
</evidence>
<name>A0AAY4CB10_9TELE</name>
<sequence>VTAPLVPRQGLDPLQDALPPGHALPRLAGRVDAAGGRRGGPVQARTVIPRYFKSAVTREQDKKKKNSHLVGETTSKQNLLSMSSQGLTEQSRRSSTTTVRETTAWKMNKRWRLDMDELKQHASGHFCQGVKSLE</sequence>
<reference evidence="2 3" key="1">
    <citation type="submission" date="2020-06" db="EMBL/GenBank/DDBJ databases">
        <authorList>
            <consortium name="Wellcome Sanger Institute Data Sharing"/>
        </authorList>
    </citation>
    <scope>NUCLEOTIDE SEQUENCE [LARGE SCALE GENOMIC DNA]</scope>
</reference>
<reference evidence="2" key="3">
    <citation type="submission" date="2025-09" db="UniProtKB">
        <authorList>
            <consortium name="Ensembl"/>
        </authorList>
    </citation>
    <scope>IDENTIFICATION</scope>
</reference>
<proteinExistence type="predicted"/>
<keyword evidence="3" id="KW-1185">Reference proteome</keyword>
<accession>A0AAY4CB10</accession>
<dbReference type="Ensembl" id="ENSDCDT00010037142.1">
    <property type="protein sequence ID" value="ENSDCDP00010029919.1"/>
    <property type="gene ID" value="ENSDCDG00010019172.1"/>
</dbReference>
<feature type="region of interest" description="Disordered" evidence="1">
    <location>
        <begin position="1"/>
        <end position="25"/>
    </location>
</feature>
<organism evidence="2 3">
    <name type="scientific">Denticeps clupeoides</name>
    <name type="common">denticle herring</name>
    <dbReference type="NCBI Taxonomy" id="299321"/>
    <lineage>
        <taxon>Eukaryota</taxon>
        <taxon>Metazoa</taxon>
        <taxon>Chordata</taxon>
        <taxon>Craniata</taxon>
        <taxon>Vertebrata</taxon>
        <taxon>Euteleostomi</taxon>
        <taxon>Actinopterygii</taxon>
        <taxon>Neopterygii</taxon>
        <taxon>Teleostei</taxon>
        <taxon>Clupei</taxon>
        <taxon>Clupeiformes</taxon>
        <taxon>Denticipitoidei</taxon>
        <taxon>Denticipitidae</taxon>
        <taxon>Denticeps</taxon>
    </lineage>
</organism>
<feature type="region of interest" description="Disordered" evidence="1">
    <location>
        <begin position="58"/>
        <end position="104"/>
    </location>
</feature>
<evidence type="ECO:0000313" key="3">
    <source>
        <dbReference type="Proteomes" id="UP000694580"/>
    </source>
</evidence>
<dbReference type="AlphaFoldDB" id="A0AAY4CB10"/>
<dbReference type="Proteomes" id="UP000694580">
    <property type="component" value="Chromosome 10"/>
</dbReference>
<feature type="compositionally biased region" description="Low complexity" evidence="1">
    <location>
        <begin position="93"/>
        <end position="102"/>
    </location>
</feature>
<reference evidence="2" key="2">
    <citation type="submission" date="2025-08" db="UniProtKB">
        <authorList>
            <consortium name="Ensembl"/>
        </authorList>
    </citation>
    <scope>IDENTIFICATION</scope>
</reference>
<feature type="compositionally biased region" description="Polar residues" evidence="1">
    <location>
        <begin position="72"/>
        <end position="87"/>
    </location>
</feature>
<evidence type="ECO:0000256" key="1">
    <source>
        <dbReference type="SAM" id="MobiDB-lite"/>
    </source>
</evidence>
<protein>
    <submittedName>
        <fullName evidence="2">Uncharacterized protein</fullName>
    </submittedName>
</protein>